<dbReference type="Pfam" id="PF13725">
    <property type="entry name" value="tRNA_bind_2"/>
    <property type="match status" value="1"/>
</dbReference>
<dbReference type="GO" id="GO:1904812">
    <property type="term" value="P:rRNA acetylation involved in maturation of SSU-rRNA"/>
    <property type="evidence" value="ECO:0007669"/>
    <property type="project" value="TreeGrafter"/>
</dbReference>
<feature type="region of interest" description="Disordered" evidence="1">
    <location>
        <begin position="135"/>
        <end position="172"/>
    </location>
</feature>
<dbReference type="Proteomes" id="UP000655225">
    <property type="component" value="Unassembled WGS sequence"/>
</dbReference>
<gene>
    <name evidence="3" type="ORF">HHK36_007977</name>
</gene>
<evidence type="ECO:0000313" key="4">
    <source>
        <dbReference type="Proteomes" id="UP000655225"/>
    </source>
</evidence>
<feature type="compositionally biased region" description="Basic and acidic residues" evidence="1">
    <location>
        <begin position="139"/>
        <end position="159"/>
    </location>
</feature>
<keyword evidence="4" id="KW-1185">Reference proteome</keyword>
<evidence type="ECO:0000256" key="1">
    <source>
        <dbReference type="SAM" id="MobiDB-lite"/>
    </source>
</evidence>
<dbReference type="GO" id="GO:0030686">
    <property type="term" value="C:90S preribosome"/>
    <property type="evidence" value="ECO:0007669"/>
    <property type="project" value="TreeGrafter"/>
</dbReference>
<dbReference type="PANTHER" id="PTHR10925:SF5">
    <property type="entry name" value="RNA CYTIDINE ACETYLTRANSFERASE"/>
    <property type="match status" value="1"/>
</dbReference>
<dbReference type="GO" id="GO:1990883">
    <property type="term" value="F:18S rRNA cytidine N-acetyltransferase activity"/>
    <property type="evidence" value="ECO:0007669"/>
    <property type="project" value="TreeGrafter"/>
</dbReference>
<evidence type="ECO:0000313" key="3">
    <source>
        <dbReference type="EMBL" id="KAF8405899.1"/>
    </source>
</evidence>
<dbReference type="GO" id="GO:0000049">
    <property type="term" value="F:tRNA binding"/>
    <property type="evidence" value="ECO:0007669"/>
    <property type="project" value="TreeGrafter"/>
</dbReference>
<organism evidence="3 4">
    <name type="scientific">Tetracentron sinense</name>
    <name type="common">Spur-leaf</name>
    <dbReference type="NCBI Taxonomy" id="13715"/>
    <lineage>
        <taxon>Eukaryota</taxon>
        <taxon>Viridiplantae</taxon>
        <taxon>Streptophyta</taxon>
        <taxon>Embryophyta</taxon>
        <taxon>Tracheophyta</taxon>
        <taxon>Spermatophyta</taxon>
        <taxon>Magnoliopsida</taxon>
        <taxon>Trochodendrales</taxon>
        <taxon>Trochodendraceae</taxon>
        <taxon>Tetracentron</taxon>
    </lineage>
</organism>
<protein>
    <recommendedName>
        <fullName evidence="2">Possible tRNA binding domain-containing protein</fullName>
    </recommendedName>
</protein>
<dbReference type="PANTHER" id="PTHR10925">
    <property type="entry name" value="N-ACETYLTRANSFERASE 10"/>
    <property type="match status" value="1"/>
</dbReference>
<feature type="domain" description="Possible tRNA binding" evidence="2">
    <location>
        <begin position="1"/>
        <end position="118"/>
    </location>
</feature>
<dbReference type="AlphaFoldDB" id="A0A834ZER6"/>
<comment type="caution">
    <text evidence="3">The sequence shown here is derived from an EMBL/GenBank/DDBJ whole genome shotgun (WGS) entry which is preliminary data.</text>
</comment>
<proteinExistence type="predicted"/>
<reference evidence="3 4" key="1">
    <citation type="submission" date="2020-04" db="EMBL/GenBank/DDBJ databases">
        <title>Plant Genome Project.</title>
        <authorList>
            <person name="Zhang R.-G."/>
        </authorList>
    </citation>
    <scope>NUCLEOTIDE SEQUENCE [LARGE SCALE GENOMIC DNA]</scope>
    <source>
        <strain evidence="3">YNK0</strain>
        <tissue evidence="3">Leaf</tissue>
    </source>
</reference>
<dbReference type="EMBL" id="JABCRI010000005">
    <property type="protein sequence ID" value="KAF8405899.1"/>
    <property type="molecule type" value="Genomic_DNA"/>
</dbReference>
<dbReference type="InterPro" id="IPR027992">
    <property type="entry name" value="tRNA_bind_dom"/>
</dbReference>
<dbReference type="OrthoDB" id="1933147at2759"/>
<dbReference type="OMA" id="QEVAMHP"/>
<accession>A0A834ZER6</accession>
<dbReference type="GO" id="GO:0005730">
    <property type="term" value="C:nucleolus"/>
    <property type="evidence" value="ECO:0007669"/>
    <property type="project" value="TreeGrafter"/>
</dbReference>
<name>A0A834ZER6_TETSI</name>
<dbReference type="InterPro" id="IPR032672">
    <property type="entry name" value="TmcA/NAT10/Kre33"/>
</dbReference>
<sequence length="172" mass="19380">MSYAQASVLLCMGLQSQTVTYIEGEMKLERQQILSLFIKVLKKLYKYLHSVASKEIDSTLPRLKQVVMVPHNVSVDDDLQDAAKQVKDKMKAEAEGLLNPEFLQEYAIVDREADIENALQNRGVKIPASGLISVKSSRNKIEKHGKEKESHESNKKRGNDTSGSRLNKKKKP</sequence>
<evidence type="ECO:0000259" key="2">
    <source>
        <dbReference type="Pfam" id="PF13725"/>
    </source>
</evidence>